<sequence>MSPISDSKTFVRWFRDSAPYINAFRGRTFVIAFGGEMLADAQFSSLVHDLALLNSLGVKLVLVHGCRPQIEARLNKHQAQLDYVNGLRITDDEALICVKEAAGCVRQEIEALLSMGLTNSPMAGACIRVVSGNFITAQPLGVRNGVDYQHTGEVRRIDTPALQNLLDSSAIALLSPIGYSPTGEIFNLHAEDVASAVASQLKADKLIYLVDGKGLTDNRNRLIHELTLGQAQTLLDKKCKWSESIRHCLQAAIYACGEDVARAHIINRNIDGALLLELFTRDGSGTLLMADPFEDTRQARLNDIGGIIELLAPLEAEDILVRRSREKLEMEIEHFTVVERDGTIVACAALYPYIKEKISELACLAVHPDYRTQGRGNALLSYIEKQSRQQGINHLFVLSTRASHWFREHGFMPGSLDQLPVKRRALYNYQRSAKVFIKDLV</sequence>
<evidence type="ECO:0000256" key="7">
    <source>
        <dbReference type="ARBA" id="ARBA00023315"/>
    </source>
</evidence>
<dbReference type="PIRSF" id="PIRSF000423">
    <property type="entry name" value="ArgA"/>
    <property type="match status" value="1"/>
</dbReference>
<reference evidence="10" key="1">
    <citation type="submission" date="2018-06" db="EMBL/GenBank/DDBJ databases">
        <authorList>
            <person name="Zhirakovskaya E."/>
        </authorList>
    </citation>
    <scope>NUCLEOTIDE SEQUENCE</scope>
</reference>
<dbReference type="InterPro" id="IPR000182">
    <property type="entry name" value="GNAT_dom"/>
</dbReference>
<evidence type="ECO:0000256" key="4">
    <source>
        <dbReference type="ARBA" id="ARBA00022571"/>
    </source>
</evidence>
<proteinExistence type="inferred from homology"/>
<dbReference type="PROSITE" id="PS51186">
    <property type="entry name" value="GNAT"/>
    <property type="match status" value="1"/>
</dbReference>
<dbReference type="NCBIfam" id="NF003641">
    <property type="entry name" value="PRK05279.1"/>
    <property type="match status" value="1"/>
</dbReference>
<dbReference type="InterPro" id="IPR033719">
    <property type="entry name" value="NAGS_kin"/>
</dbReference>
<comment type="similarity">
    <text evidence="2">Belongs to the acetyltransferase family. ArgA subfamily.</text>
</comment>
<dbReference type="AlphaFoldDB" id="A0A3B1BN41"/>
<evidence type="ECO:0000313" key="10">
    <source>
        <dbReference type="EMBL" id="VAX12010.1"/>
    </source>
</evidence>
<evidence type="ECO:0000256" key="2">
    <source>
        <dbReference type="ARBA" id="ARBA00009145"/>
    </source>
</evidence>
<evidence type="ECO:0000256" key="6">
    <source>
        <dbReference type="ARBA" id="ARBA00022679"/>
    </source>
</evidence>
<dbReference type="PANTHER" id="PTHR30602">
    <property type="entry name" value="AMINO-ACID ACETYLTRANSFERASE"/>
    <property type="match status" value="1"/>
</dbReference>
<keyword evidence="5" id="KW-0028">Amino-acid biosynthesis</keyword>
<keyword evidence="4" id="KW-0055">Arginine biosynthesis</keyword>
<dbReference type="Gene3D" id="3.40.1160.10">
    <property type="entry name" value="Acetylglutamate kinase-like"/>
    <property type="match status" value="1"/>
</dbReference>
<dbReference type="GO" id="GO:0004042">
    <property type="term" value="F:L-glutamate N-acetyltransferase activity"/>
    <property type="evidence" value="ECO:0007669"/>
    <property type="project" value="InterPro"/>
</dbReference>
<dbReference type="InterPro" id="IPR001048">
    <property type="entry name" value="Asp/Glu/Uridylate_kinase"/>
</dbReference>
<dbReference type="CDD" id="cd04301">
    <property type="entry name" value="NAT_SF"/>
    <property type="match status" value="1"/>
</dbReference>
<dbReference type="EC" id="2.3.1.1" evidence="3"/>
<dbReference type="SUPFAM" id="SSF55729">
    <property type="entry name" value="Acyl-CoA N-acyltransferases (Nat)"/>
    <property type="match status" value="1"/>
</dbReference>
<organism evidence="10">
    <name type="scientific">hydrothermal vent metagenome</name>
    <dbReference type="NCBI Taxonomy" id="652676"/>
    <lineage>
        <taxon>unclassified sequences</taxon>
        <taxon>metagenomes</taxon>
        <taxon>ecological metagenomes</taxon>
    </lineage>
</organism>
<dbReference type="HAMAP" id="MF_01105">
    <property type="entry name" value="N_acetyl_glu_synth"/>
    <property type="match status" value="1"/>
</dbReference>
<dbReference type="Pfam" id="PF00696">
    <property type="entry name" value="AA_kinase"/>
    <property type="match status" value="1"/>
</dbReference>
<dbReference type="InterPro" id="IPR016181">
    <property type="entry name" value="Acyl_CoA_acyltransferase"/>
</dbReference>
<dbReference type="GO" id="GO:0005737">
    <property type="term" value="C:cytoplasm"/>
    <property type="evidence" value="ECO:0007669"/>
    <property type="project" value="InterPro"/>
</dbReference>
<dbReference type="NCBIfam" id="TIGR01890">
    <property type="entry name" value="N-Ac-Glu-synth"/>
    <property type="match status" value="1"/>
</dbReference>
<evidence type="ECO:0000259" key="9">
    <source>
        <dbReference type="PROSITE" id="PS51186"/>
    </source>
</evidence>
<accession>A0A3B1BN41</accession>
<dbReference type="InterPro" id="IPR010167">
    <property type="entry name" value="NH2A_AcTrfase"/>
</dbReference>
<keyword evidence="7 10" id="KW-0012">Acyltransferase</keyword>
<dbReference type="Gene3D" id="3.40.630.30">
    <property type="match status" value="1"/>
</dbReference>
<evidence type="ECO:0000256" key="8">
    <source>
        <dbReference type="ARBA" id="ARBA00048372"/>
    </source>
</evidence>
<dbReference type="EMBL" id="UOFZ01000009">
    <property type="protein sequence ID" value="VAX12010.1"/>
    <property type="molecule type" value="Genomic_DNA"/>
</dbReference>
<dbReference type="PANTHER" id="PTHR30602:SF12">
    <property type="entry name" value="AMINO-ACID ACETYLTRANSFERASE NAGS1, CHLOROPLASTIC-RELATED"/>
    <property type="match status" value="1"/>
</dbReference>
<dbReference type="InterPro" id="IPR036393">
    <property type="entry name" value="AceGlu_kinase-like_sf"/>
</dbReference>
<comment type="pathway">
    <text evidence="1">Amino-acid biosynthesis; L-arginine biosynthesis; N(2)-acetyl-L-ornithine from L-glutamate: step 1/4.</text>
</comment>
<dbReference type="UniPathway" id="UPA00068">
    <property type="reaction ID" value="UER00106"/>
</dbReference>
<keyword evidence="6 10" id="KW-0808">Transferase</keyword>
<evidence type="ECO:0000256" key="5">
    <source>
        <dbReference type="ARBA" id="ARBA00022605"/>
    </source>
</evidence>
<name>A0A3B1BN41_9ZZZZ</name>
<comment type="catalytic activity">
    <reaction evidence="8">
        <text>L-glutamate + acetyl-CoA = N-acetyl-L-glutamate + CoA + H(+)</text>
        <dbReference type="Rhea" id="RHEA:24292"/>
        <dbReference type="ChEBI" id="CHEBI:15378"/>
        <dbReference type="ChEBI" id="CHEBI:29985"/>
        <dbReference type="ChEBI" id="CHEBI:44337"/>
        <dbReference type="ChEBI" id="CHEBI:57287"/>
        <dbReference type="ChEBI" id="CHEBI:57288"/>
        <dbReference type="EC" id="2.3.1.1"/>
    </reaction>
</comment>
<dbReference type="Pfam" id="PF13508">
    <property type="entry name" value="Acetyltransf_7"/>
    <property type="match status" value="1"/>
</dbReference>
<evidence type="ECO:0000256" key="3">
    <source>
        <dbReference type="ARBA" id="ARBA00012697"/>
    </source>
</evidence>
<protein>
    <recommendedName>
        <fullName evidence="3">amino-acid N-acetyltransferase</fullName>
        <ecNumber evidence="3">2.3.1.1</ecNumber>
    </recommendedName>
</protein>
<dbReference type="CDD" id="cd04237">
    <property type="entry name" value="AAK_NAGS-ABP"/>
    <property type="match status" value="1"/>
</dbReference>
<gene>
    <name evidence="10" type="ORF">MNBD_GAMMA24-770</name>
</gene>
<feature type="domain" description="N-acetyltransferase" evidence="9">
    <location>
        <begin position="294"/>
        <end position="441"/>
    </location>
</feature>
<evidence type="ECO:0000256" key="1">
    <source>
        <dbReference type="ARBA" id="ARBA00004925"/>
    </source>
</evidence>
<dbReference type="SUPFAM" id="SSF53633">
    <property type="entry name" value="Carbamate kinase-like"/>
    <property type="match status" value="1"/>
</dbReference>
<dbReference type="GO" id="GO:0006526">
    <property type="term" value="P:L-arginine biosynthetic process"/>
    <property type="evidence" value="ECO:0007669"/>
    <property type="project" value="UniProtKB-UniPathway"/>
</dbReference>